<accession>A0A0G4PTX1</accession>
<dbReference type="Proteomes" id="UP000053732">
    <property type="component" value="Unassembled WGS sequence"/>
</dbReference>
<dbReference type="EMBL" id="HG793171">
    <property type="protein sequence ID" value="CRL29601.1"/>
    <property type="molecule type" value="Genomic_DNA"/>
</dbReference>
<evidence type="ECO:0000313" key="2">
    <source>
        <dbReference type="EMBL" id="CRL29601.1"/>
    </source>
</evidence>
<evidence type="ECO:0000313" key="3">
    <source>
        <dbReference type="Proteomes" id="UP000053732"/>
    </source>
</evidence>
<sequence>MECLSSISLRLLLPNCMQAFWGPKIEKKIDEGLEQTIPNAANLYRLTEPAIYEPENTKSTSSLERPLPVCNPKQTEKGEASQISLIRDCYKNRPQADPIQSDGNTDSNVIMLPYIPPNVRLVNGRIIDRERDTPISKWSITQWEEDHR</sequence>
<reference evidence="2 3" key="1">
    <citation type="journal article" date="2014" name="Nat. Commun.">
        <title>Multiple recent horizontal transfers of a large genomic region in cheese making fungi.</title>
        <authorList>
            <person name="Cheeseman K."/>
            <person name="Ropars J."/>
            <person name="Renault P."/>
            <person name="Dupont J."/>
            <person name="Gouzy J."/>
            <person name="Branca A."/>
            <person name="Abraham A.L."/>
            <person name="Ceppi M."/>
            <person name="Conseiller E."/>
            <person name="Debuchy R."/>
            <person name="Malagnac F."/>
            <person name="Goarin A."/>
            <person name="Silar P."/>
            <person name="Lacoste S."/>
            <person name="Sallet E."/>
            <person name="Bensimon A."/>
            <person name="Giraud T."/>
            <person name="Brygoo Y."/>
        </authorList>
    </citation>
    <scope>NUCLEOTIDE SEQUENCE [LARGE SCALE GENOMIC DNA]</scope>
    <source>
        <strain evidence="3">FM 013</strain>
    </source>
</reference>
<proteinExistence type="predicted"/>
<organism evidence="2 3">
    <name type="scientific">Penicillium camemberti (strain FM 013)</name>
    <dbReference type="NCBI Taxonomy" id="1429867"/>
    <lineage>
        <taxon>Eukaryota</taxon>
        <taxon>Fungi</taxon>
        <taxon>Dikarya</taxon>
        <taxon>Ascomycota</taxon>
        <taxon>Pezizomycotina</taxon>
        <taxon>Eurotiomycetes</taxon>
        <taxon>Eurotiomycetidae</taxon>
        <taxon>Eurotiales</taxon>
        <taxon>Aspergillaceae</taxon>
        <taxon>Penicillium</taxon>
    </lineage>
</organism>
<name>A0A0G4PTX1_PENC3</name>
<protein>
    <submittedName>
        <fullName evidence="2">Str. FM013</fullName>
    </submittedName>
</protein>
<feature type="region of interest" description="Disordered" evidence="1">
    <location>
        <begin position="55"/>
        <end position="76"/>
    </location>
</feature>
<evidence type="ECO:0000256" key="1">
    <source>
        <dbReference type="SAM" id="MobiDB-lite"/>
    </source>
</evidence>
<gene>
    <name evidence="2" type="ORF">PCAMFM013_S038g000004</name>
</gene>
<keyword evidence="3" id="KW-1185">Reference proteome</keyword>
<dbReference type="AlphaFoldDB" id="A0A0G4PTX1"/>